<protein>
    <submittedName>
        <fullName evidence="2">Antibiotic biosynthesis monooxygenase</fullName>
    </submittedName>
</protein>
<evidence type="ECO:0000313" key="2">
    <source>
        <dbReference type="EMBL" id="GGZ82128.1"/>
    </source>
</evidence>
<proteinExistence type="predicted"/>
<gene>
    <name evidence="2" type="ORF">GCM10011274_44920</name>
</gene>
<organism evidence="2 3">
    <name type="scientific">Paraglaciecola chathamensis</name>
    <dbReference type="NCBI Taxonomy" id="368405"/>
    <lineage>
        <taxon>Bacteria</taxon>
        <taxon>Pseudomonadati</taxon>
        <taxon>Pseudomonadota</taxon>
        <taxon>Gammaproteobacteria</taxon>
        <taxon>Alteromonadales</taxon>
        <taxon>Alteromonadaceae</taxon>
        <taxon>Paraglaciecola</taxon>
    </lineage>
</organism>
<dbReference type="Proteomes" id="UP000622604">
    <property type="component" value="Unassembled WGS sequence"/>
</dbReference>
<dbReference type="PANTHER" id="PTHR33336:SF3">
    <property type="entry name" value="ABM DOMAIN-CONTAINING PROTEIN"/>
    <property type="match status" value="1"/>
</dbReference>
<reference evidence="2" key="2">
    <citation type="submission" date="2020-09" db="EMBL/GenBank/DDBJ databases">
        <authorList>
            <person name="Sun Q."/>
            <person name="Kim S."/>
        </authorList>
    </citation>
    <scope>NUCLEOTIDE SEQUENCE</scope>
    <source>
        <strain evidence="2">KCTC 32337</strain>
    </source>
</reference>
<dbReference type="PROSITE" id="PS51725">
    <property type="entry name" value="ABM"/>
    <property type="match status" value="1"/>
</dbReference>
<keyword evidence="2" id="KW-0503">Monooxygenase</keyword>
<sequence>MSKLTILANIVAKPDQAEFVKSELLKLIELTRAEEGCLDYKLHQDNENPAHFMFYENWQSRASWQHHMDAGYMEAYGEAVENAIESWTLNEMSHIA</sequence>
<dbReference type="SUPFAM" id="SSF54909">
    <property type="entry name" value="Dimeric alpha+beta barrel"/>
    <property type="match status" value="1"/>
</dbReference>
<dbReference type="GO" id="GO:0004497">
    <property type="term" value="F:monooxygenase activity"/>
    <property type="evidence" value="ECO:0007669"/>
    <property type="project" value="UniProtKB-KW"/>
</dbReference>
<keyword evidence="2" id="KW-0560">Oxidoreductase</keyword>
<dbReference type="PANTHER" id="PTHR33336">
    <property type="entry name" value="QUINOL MONOOXYGENASE YGIN-RELATED"/>
    <property type="match status" value="1"/>
</dbReference>
<dbReference type="AlphaFoldDB" id="A0A8H9IDW9"/>
<dbReference type="Pfam" id="PF03992">
    <property type="entry name" value="ABM"/>
    <property type="match status" value="1"/>
</dbReference>
<dbReference type="RefSeq" id="WP_191867304.1">
    <property type="nucleotide sequence ID" value="NZ_BMZC01000020.1"/>
</dbReference>
<dbReference type="Gene3D" id="3.30.70.100">
    <property type="match status" value="1"/>
</dbReference>
<feature type="domain" description="ABM" evidence="1">
    <location>
        <begin position="4"/>
        <end position="95"/>
    </location>
</feature>
<dbReference type="InterPro" id="IPR007138">
    <property type="entry name" value="ABM_dom"/>
</dbReference>
<accession>A0A8H9IDW9</accession>
<evidence type="ECO:0000259" key="1">
    <source>
        <dbReference type="PROSITE" id="PS51725"/>
    </source>
</evidence>
<dbReference type="InterPro" id="IPR011008">
    <property type="entry name" value="Dimeric_a/b-barrel"/>
</dbReference>
<name>A0A8H9IDW9_9ALTE</name>
<dbReference type="EMBL" id="BMZC01000020">
    <property type="protein sequence ID" value="GGZ82128.1"/>
    <property type="molecule type" value="Genomic_DNA"/>
</dbReference>
<reference evidence="2" key="1">
    <citation type="journal article" date="2014" name="Int. J. Syst. Evol. Microbiol.">
        <title>Complete genome sequence of Corynebacterium casei LMG S-19264T (=DSM 44701T), isolated from a smear-ripened cheese.</title>
        <authorList>
            <consortium name="US DOE Joint Genome Institute (JGI-PGF)"/>
            <person name="Walter F."/>
            <person name="Albersmeier A."/>
            <person name="Kalinowski J."/>
            <person name="Ruckert C."/>
        </authorList>
    </citation>
    <scope>NUCLEOTIDE SEQUENCE</scope>
    <source>
        <strain evidence="2">KCTC 32337</strain>
    </source>
</reference>
<comment type="caution">
    <text evidence="2">The sequence shown here is derived from an EMBL/GenBank/DDBJ whole genome shotgun (WGS) entry which is preliminary data.</text>
</comment>
<dbReference type="InterPro" id="IPR050744">
    <property type="entry name" value="AI-2_Isomerase_LsrG"/>
</dbReference>
<evidence type="ECO:0000313" key="3">
    <source>
        <dbReference type="Proteomes" id="UP000622604"/>
    </source>
</evidence>